<dbReference type="InterPro" id="IPR013217">
    <property type="entry name" value="Methyltransf_12"/>
</dbReference>
<dbReference type="RefSeq" id="WP_126788191.1">
    <property type="nucleotide sequence ID" value="NZ_PIPN01000001.1"/>
</dbReference>
<keyword evidence="2" id="KW-0808">Transferase</keyword>
<feature type="domain" description="Methyltransferase type 12" evidence="1">
    <location>
        <begin position="45"/>
        <end position="148"/>
    </location>
</feature>
<dbReference type="GO" id="GO:0008168">
    <property type="term" value="F:methyltransferase activity"/>
    <property type="evidence" value="ECO:0007669"/>
    <property type="project" value="UniProtKB-KW"/>
</dbReference>
<comment type="caution">
    <text evidence="2">The sequence shown here is derived from an EMBL/GenBank/DDBJ whole genome shotgun (WGS) entry which is preliminary data.</text>
</comment>
<dbReference type="CDD" id="cd02440">
    <property type="entry name" value="AdoMet_MTases"/>
    <property type="match status" value="1"/>
</dbReference>
<dbReference type="PANTHER" id="PTHR12843:SF5">
    <property type="entry name" value="EEF1A LYSINE METHYLTRANSFERASE 2"/>
    <property type="match status" value="1"/>
</dbReference>
<dbReference type="Gene3D" id="3.40.50.150">
    <property type="entry name" value="Vaccinia Virus protein VP39"/>
    <property type="match status" value="1"/>
</dbReference>
<accession>A0ABY0C2M0</accession>
<dbReference type="InterPro" id="IPR029063">
    <property type="entry name" value="SAM-dependent_MTases_sf"/>
</dbReference>
<dbReference type="Pfam" id="PF08242">
    <property type="entry name" value="Methyltransf_12"/>
    <property type="match status" value="1"/>
</dbReference>
<sequence length="210" mass="23242">MTNKDHWEGVYSTKAADEVSWFQPQAERSLALIHACVCEGPRRIIDIGGGASRLVDDLIEDADNQITVLDLSAAALRTAQARLSKSGDPAQAIEWVEADVLDADLSRLKGAPFDIWHDRAVFHFLTNASDRVRYVEQLKSALKPGGWLIIATFADDGPSKCSGLPVERYDADKLAQVFAEGFTLLQQQHETHLTPAGAEQKFIYCVFERD</sequence>
<keyword evidence="2" id="KW-0489">Methyltransferase</keyword>
<proteinExistence type="predicted"/>
<dbReference type="GO" id="GO:0032259">
    <property type="term" value="P:methylation"/>
    <property type="evidence" value="ECO:0007669"/>
    <property type="project" value="UniProtKB-KW"/>
</dbReference>
<organism evidence="2 3">
    <name type="scientific">Aliidiomarina sedimenti</name>
    <dbReference type="NCBI Taxonomy" id="1933879"/>
    <lineage>
        <taxon>Bacteria</taxon>
        <taxon>Pseudomonadati</taxon>
        <taxon>Pseudomonadota</taxon>
        <taxon>Gammaproteobacteria</taxon>
        <taxon>Alteromonadales</taxon>
        <taxon>Idiomarinaceae</taxon>
        <taxon>Aliidiomarina</taxon>
    </lineage>
</organism>
<protein>
    <submittedName>
        <fullName evidence="2">SAM-dependent methyltransferase</fullName>
    </submittedName>
</protein>
<reference evidence="2 3" key="1">
    <citation type="journal article" date="2018" name="Front. Microbiol.">
        <title>Genome-Based Analysis Reveals the Taxonomy and Diversity of the Family Idiomarinaceae.</title>
        <authorList>
            <person name="Liu Y."/>
            <person name="Lai Q."/>
            <person name="Shao Z."/>
        </authorList>
    </citation>
    <scope>NUCLEOTIDE SEQUENCE [LARGE SCALE GENOMIC DNA]</scope>
    <source>
        <strain evidence="2 3">GBSy1</strain>
    </source>
</reference>
<keyword evidence="3" id="KW-1185">Reference proteome</keyword>
<evidence type="ECO:0000313" key="2">
    <source>
        <dbReference type="EMBL" id="RUO31989.1"/>
    </source>
</evidence>
<dbReference type="PANTHER" id="PTHR12843">
    <property type="entry name" value="PROTEIN-LYSINE N-METHYLTRANSFERASE METTL10"/>
    <property type="match status" value="1"/>
</dbReference>
<dbReference type="SUPFAM" id="SSF53335">
    <property type="entry name" value="S-adenosyl-L-methionine-dependent methyltransferases"/>
    <property type="match status" value="1"/>
</dbReference>
<name>A0ABY0C2M0_9GAMM</name>
<dbReference type="EMBL" id="PIPN01000001">
    <property type="protein sequence ID" value="RUO31989.1"/>
    <property type="molecule type" value="Genomic_DNA"/>
</dbReference>
<gene>
    <name evidence="2" type="ORF">CWE12_03080</name>
</gene>
<evidence type="ECO:0000259" key="1">
    <source>
        <dbReference type="Pfam" id="PF08242"/>
    </source>
</evidence>
<dbReference type="Proteomes" id="UP000287410">
    <property type="component" value="Unassembled WGS sequence"/>
</dbReference>
<evidence type="ECO:0000313" key="3">
    <source>
        <dbReference type="Proteomes" id="UP000287410"/>
    </source>
</evidence>